<organism evidence="1 2">
    <name type="scientific">Candidatus Desulfosporosinus infrequens</name>
    <dbReference type="NCBI Taxonomy" id="2043169"/>
    <lineage>
        <taxon>Bacteria</taxon>
        <taxon>Bacillati</taxon>
        <taxon>Bacillota</taxon>
        <taxon>Clostridia</taxon>
        <taxon>Eubacteriales</taxon>
        <taxon>Desulfitobacteriaceae</taxon>
        <taxon>Desulfosporosinus</taxon>
    </lineage>
</organism>
<protein>
    <submittedName>
        <fullName evidence="1">Uncharacterized protein</fullName>
    </submittedName>
</protein>
<gene>
    <name evidence="1" type="ORF">SBF1_2370009</name>
</gene>
<evidence type="ECO:0000313" key="1">
    <source>
        <dbReference type="EMBL" id="SPF40879.1"/>
    </source>
</evidence>
<sequence>MESISVAPYAGAWIEIKNLGGINYVFTVAPYAGAWIEISEERID</sequence>
<proteinExistence type="predicted"/>
<dbReference type="EMBL" id="OMOF01000154">
    <property type="protein sequence ID" value="SPF40879.1"/>
    <property type="molecule type" value="Genomic_DNA"/>
</dbReference>
<reference evidence="2" key="1">
    <citation type="submission" date="2018-02" db="EMBL/GenBank/DDBJ databases">
        <authorList>
            <person name="Hausmann B."/>
        </authorList>
    </citation>
    <scope>NUCLEOTIDE SEQUENCE [LARGE SCALE GENOMIC DNA]</scope>
    <source>
        <strain evidence="2">Peat soil MAG SbF1</strain>
    </source>
</reference>
<dbReference type="AlphaFoldDB" id="A0A2U3KMK3"/>
<name>A0A2U3KMK3_9FIRM</name>
<dbReference type="Proteomes" id="UP000238916">
    <property type="component" value="Unassembled WGS sequence"/>
</dbReference>
<evidence type="ECO:0000313" key="2">
    <source>
        <dbReference type="Proteomes" id="UP000238916"/>
    </source>
</evidence>
<accession>A0A2U3KMK3</accession>